<reference evidence="6 7" key="1">
    <citation type="submission" date="2018-09" db="EMBL/GenBank/DDBJ databases">
        <title>Genome comparison of Alicycliphilus sp. BQ1, a polyurethanolytic bacterium, with its closest phylogenetic relatives Alicycliphilus denitrificans BC and K601, unable to attack polyurethane.</title>
        <authorList>
            <person name="Loza-Tavera H."/>
            <person name="Lozano L."/>
            <person name="Cevallos M."/>
            <person name="Maya-Lucas O."/>
            <person name="Garcia-Mena J."/>
            <person name="Hernandez J."/>
        </authorList>
    </citation>
    <scope>NUCLEOTIDE SEQUENCE [LARGE SCALE GENOMIC DNA]</scope>
    <source>
        <strain evidence="6 7">BQ1</strain>
    </source>
</reference>
<name>A0A420KC10_9BURK</name>
<evidence type="ECO:0000256" key="1">
    <source>
        <dbReference type="ARBA" id="ARBA00004196"/>
    </source>
</evidence>
<evidence type="ECO:0000259" key="5">
    <source>
        <dbReference type="PROSITE" id="PS51352"/>
    </source>
</evidence>
<evidence type="ECO:0000256" key="4">
    <source>
        <dbReference type="SAM" id="Phobius"/>
    </source>
</evidence>
<feature type="domain" description="Thioredoxin" evidence="5">
    <location>
        <begin position="52"/>
        <end position="191"/>
    </location>
</feature>
<keyword evidence="4" id="KW-0472">Membrane</keyword>
<dbReference type="Pfam" id="PF08534">
    <property type="entry name" value="Redoxin"/>
    <property type="match status" value="1"/>
</dbReference>
<dbReference type="PANTHER" id="PTHR42852:SF13">
    <property type="entry name" value="PROTEIN DIPZ"/>
    <property type="match status" value="1"/>
</dbReference>
<evidence type="ECO:0000313" key="6">
    <source>
        <dbReference type="EMBL" id="RKJ96746.1"/>
    </source>
</evidence>
<evidence type="ECO:0000313" key="7">
    <source>
        <dbReference type="Proteomes" id="UP000216225"/>
    </source>
</evidence>
<dbReference type="Proteomes" id="UP000216225">
    <property type="component" value="Unassembled WGS sequence"/>
</dbReference>
<dbReference type="InterPro" id="IPR013766">
    <property type="entry name" value="Thioredoxin_domain"/>
</dbReference>
<dbReference type="PROSITE" id="PS51352">
    <property type="entry name" value="THIOREDOXIN_2"/>
    <property type="match status" value="1"/>
</dbReference>
<accession>A0A420KC10</accession>
<organism evidence="6 7">
    <name type="scientific">Alicycliphilus denitrificans</name>
    <dbReference type="NCBI Taxonomy" id="179636"/>
    <lineage>
        <taxon>Bacteria</taxon>
        <taxon>Pseudomonadati</taxon>
        <taxon>Pseudomonadota</taxon>
        <taxon>Betaproteobacteria</taxon>
        <taxon>Burkholderiales</taxon>
        <taxon>Comamonadaceae</taxon>
        <taxon>Alicycliphilus</taxon>
    </lineage>
</organism>
<keyword evidence="2" id="KW-0201">Cytochrome c-type biogenesis</keyword>
<dbReference type="PANTHER" id="PTHR42852">
    <property type="entry name" value="THIOL:DISULFIDE INTERCHANGE PROTEIN DSBE"/>
    <property type="match status" value="1"/>
</dbReference>
<comment type="caution">
    <text evidence="6">The sequence shown here is derived from an EMBL/GenBank/DDBJ whole genome shotgun (WGS) entry which is preliminary data.</text>
</comment>
<proteinExistence type="predicted"/>
<dbReference type="InterPro" id="IPR017937">
    <property type="entry name" value="Thioredoxin_CS"/>
</dbReference>
<dbReference type="GO" id="GO:0030313">
    <property type="term" value="C:cell envelope"/>
    <property type="evidence" value="ECO:0007669"/>
    <property type="project" value="UniProtKB-SubCell"/>
</dbReference>
<sequence>MNDPSENPTPETSQASAGAARRRWLLLGVGAVAGLGGAGLAAWRLRPGAVKEGAHEALWDASFEGLGGQPLRMASMRGRPLLLNFWATWCPPCVQELPLLNAFYGEHRAKGWQVLGLAIDQPANVQKFLQRMPLDFPVALGGLGGTELSRSLGNDKGGLPFTVMFAADGSISKRKIGQLTEQDLQNWSKSL</sequence>
<dbReference type="RefSeq" id="WP_094438298.1">
    <property type="nucleotide sequence ID" value="NZ_NKDB02000002.1"/>
</dbReference>
<comment type="subcellular location">
    <subcellularLocation>
        <location evidence="1">Cell envelope</location>
    </subcellularLocation>
</comment>
<dbReference type="CDD" id="cd02966">
    <property type="entry name" value="TlpA_like_family"/>
    <property type="match status" value="1"/>
</dbReference>
<dbReference type="PROSITE" id="PS00194">
    <property type="entry name" value="THIOREDOXIN_1"/>
    <property type="match status" value="1"/>
</dbReference>
<keyword evidence="3" id="KW-0676">Redox-active center</keyword>
<feature type="transmembrane region" description="Helical" evidence="4">
    <location>
        <begin position="24"/>
        <end position="43"/>
    </location>
</feature>
<dbReference type="InterPro" id="IPR050553">
    <property type="entry name" value="Thioredoxin_ResA/DsbE_sf"/>
</dbReference>
<dbReference type="InterPro" id="IPR036249">
    <property type="entry name" value="Thioredoxin-like_sf"/>
</dbReference>
<dbReference type="Gene3D" id="3.40.30.10">
    <property type="entry name" value="Glutaredoxin"/>
    <property type="match status" value="1"/>
</dbReference>
<dbReference type="GO" id="GO:0015036">
    <property type="term" value="F:disulfide oxidoreductase activity"/>
    <property type="evidence" value="ECO:0007669"/>
    <property type="project" value="UniProtKB-ARBA"/>
</dbReference>
<dbReference type="GO" id="GO:0017004">
    <property type="term" value="P:cytochrome complex assembly"/>
    <property type="evidence" value="ECO:0007669"/>
    <property type="project" value="UniProtKB-KW"/>
</dbReference>
<dbReference type="InterPro" id="IPR013740">
    <property type="entry name" value="Redoxin"/>
</dbReference>
<keyword evidence="4" id="KW-0812">Transmembrane</keyword>
<gene>
    <name evidence="6" type="ORF">CE154_012075</name>
</gene>
<evidence type="ECO:0000256" key="3">
    <source>
        <dbReference type="ARBA" id="ARBA00023284"/>
    </source>
</evidence>
<dbReference type="AlphaFoldDB" id="A0A420KC10"/>
<keyword evidence="4" id="KW-1133">Transmembrane helix</keyword>
<protein>
    <submittedName>
        <fullName evidence="6">TlpA family protein disulfide reductase</fullName>
    </submittedName>
</protein>
<evidence type="ECO:0000256" key="2">
    <source>
        <dbReference type="ARBA" id="ARBA00022748"/>
    </source>
</evidence>
<dbReference type="EMBL" id="NKDB02000002">
    <property type="protein sequence ID" value="RKJ96746.1"/>
    <property type="molecule type" value="Genomic_DNA"/>
</dbReference>
<dbReference type="SUPFAM" id="SSF52833">
    <property type="entry name" value="Thioredoxin-like"/>
    <property type="match status" value="1"/>
</dbReference>